<dbReference type="OrthoDB" id="9096700at2"/>
<keyword evidence="1" id="KW-1133">Transmembrane helix</keyword>
<accession>A0A3N0HYL0</accession>
<keyword evidence="3" id="KW-1185">Reference proteome</keyword>
<evidence type="ECO:0000313" key="2">
    <source>
        <dbReference type="EMBL" id="RNM29300.1"/>
    </source>
</evidence>
<dbReference type="Proteomes" id="UP000276568">
    <property type="component" value="Unassembled WGS sequence"/>
</dbReference>
<protein>
    <submittedName>
        <fullName evidence="2">Transcriptional regulator</fullName>
    </submittedName>
</protein>
<dbReference type="AlphaFoldDB" id="A0A3N0HYL0"/>
<comment type="caution">
    <text evidence="2">The sequence shown here is derived from an EMBL/GenBank/DDBJ whole genome shotgun (WGS) entry which is preliminary data.</text>
</comment>
<name>A0A3N0HYL0_9FIRM</name>
<gene>
    <name evidence="2" type="ORF">EDX97_09860</name>
</gene>
<reference evidence="2 3" key="1">
    <citation type="submission" date="2018-11" db="EMBL/GenBank/DDBJ databases">
        <title>Clostridium sp. nov., a member of the family Erysipelotrichaceae isolated from pig faeces.</title>
        <authorList>
            <person name="Chang Y.-H."/>
        </authorList>
    </citation>
    <scope>NUCLEOTIDE SEQUENCE [LARGE SCALE GENOMIC DNA]</scope>
    <source>
        <strain evidence="2 3">YH-panp20</strain>
    </source>
</reference>
<evidence type="ECO:0000256" key="1">
    <source>
        <dbReference type="SAM" id="Phobius"/>
    </source>
</evidence>
<evidence type="ECO:0000313" key="3">
    <source>
        <dbReference type="Proteomes" id="UP000276568"/>
    </source>
</evidence>
<organism evidence="2 3">
    <name type="scientific">Absicoccus porci</name>
    <dbReference type="NCBI Taxonomy" id="2486576"/>
    <lineage>
        <taxon>Bacteria</taxon>
        <taxon>Bacillati</taxon>
        <taxon>Bacillota</taxon>
        <taxon>Erysipelotrichia</taxon>
        <taxon>Erysipelotrichales</taxon>
        <taxon>Erysipelotrichaceae</taxon>
        <taxon>Absicoccus</taxon>
    </lineage>
</organism>
<dbReference type="EMBL" id="RJQC01000004">
    <property type="protein sequence ID" value="RNM29300.1"/>
    <property type="molecule type" value="Genomic_DNA"/>
</dbReference>
<sequence>MSRDLMILFAIAMALMVMQMIGGFLQIRRYRNAVSRVHKLGNVGMGQKRGWFFNSYVVIIACDSKHIITGGEAMTGSTIFAQFHPITELLGKPMIGRSIDDYLLEFREMPDRKQKFYRGYINALEALEMRFEREEHPETIEED</sequence>
<dbReference type="RefSeq" id="WP_128520985.1">
    <property type="nucleotide sequence ID" value="NZ_JALFCT010000074.1"/>
</dbReference>
<dbReference type="Pfam" id="PF06923">
    <property type="entry name" value="GutM"/>
    <property type="match status" value="1"/>
</dbReference>
<dbReference type="InterPro" id="IPR009693">
    <property type="entry name" value="Glucitol_operon_activator"/>
</dbReference>
<feature type="transmembrane region" description="Helical" evidence="1">
    <location>
        <begin position="6"/>
        <end position="27"/>
    </location>
</feature>
<proteinExistence type="predicted"/>
<keyword evidence="1" id="KW-0812">Transmembrane</keyword>
<keyword evidence="1" id="KW-0472">Membrane</keyword>